<dbReference type="GO" id="GO:0042254">
    <property type="term" value="P:ribosome biogenesis"/>
    <property type="evidence" value="ECO:0007669"/>
    <property type="project" value="TreeGrafter"/>
</dbReference>
<dbReference type="Pfam" id="PF10441">
    <property type="entry name" value="Urb2"/>
    <property type="match status" value="1"/>
</dbReference>
<dbReference type="OrthoDB" id="160374at2759"/>
<feature type="compositionally biased region" description="Basic residues" evidence="1">
    <location>
        <begin position="13"/>
        <end position="24"/>
    </location>
</feature>
<feature type="domain" description="Nucleolar 27S pre-rRNA processing Urb2/Npa2 C-terminal" evidence="2">
    <location>
        <begin position="1854"/>
        <end position="2088"/>
    </location>
</feature>
<dbReference type="InterPro" id="IPR052609">
    <property type="entry name" value="Ribosome_Biogenesis_Reg"/>
</dbReference>
<dbReference type="InterPro" id="IPR018849">
    <property type="entry name" value="Urb2/Npa2_C"/>
</dbReference>
<sequence>MADIETKPEEEKRRRRKSNKRKLRTSNDEKLQSNSKTHRTIEEEEDVVDIDDEEEQVMNLHSNGGRIWENLDLILSLDNKELDLQRRVELALNFINSSKLNKKGLLEEEFGKDRETVSFSRVITFLNGWIQSLLIPAENRKNLAEQEACLDFRCWEVFKFCLEECLNLGIQLNVSSNMLRSLSCIVRNALSQKDMVFTGEDYENYSLFCDCVVLLFSHHRGAVLNANFDLWVSLVIPLVDLVQKLYTLKVAGNNMGTLLLRFSCLVLEHFASFLRVHPSPKNIFPVFVDKLLEPILALLAELYLQSVQDDSILTRNLLKIVEDILSNGLFHPVHVDGFLTTHIVETYTESDTVKLKNSKAVVKSYHRHFFKKLEKIMAEKVSALGAVGRLFHLFTVRVKKQKKVSVLSDAIGMADMDSGLLQESDTGCMTKFCAGNTNVVPENTHLASRLDAESSKSLFGLFVHFMDPLMLHLKHYSKATLEGQHDLVDSISSLKSINNILRSFSEEKLYERANDDSGIACCNYLKDIFQIVISFSSRVHLTWSSLVKTDGPSDLLPLLAKELIDSIVHFLEIDYEVIEYDLVSLWLLLFIYSEIDQSLMETPNKDLLTSQILHLGSRLINIYSELRQVNKPIFALCKAVRLFASGDNHNESAYSRFIAGKVNLSFEICVQSVTMLLTSQDFRAVISNAIKSIPEGQVSVCIQQLKIDISESLEWIKATCSMRAESIAEPYLQSCSMPALHLQAELFGRVLTEIYTLILDYSAVTSGNSIHVGNTIKDIVTVVRPSLSKLVGLYPNSVSEFLVSVLGRKIFIKMPGCMDDTPPLEPSSIWIFVFFFRVYMSCQILLRQSIKLMPPDLSKETSRATGNSMTAYCGKDWMDTVDWKDSAYFSWIIEPSDSLMNIIQSVSDSCLRDNTLACSPLTYVLHAMALQRLVDLNRQIKSFEYLHENFSCIARKNFVDDDASRQCRKERKKYDKRISVLKHEAMDITSFLMTYLPVIVRKVQAIFADNYVDCERHEGQRAHNAWDMSICSLTEKLKPTAIWWILCQNIDVWCTHATKKNLKKFLSCLLQNSSSFISSSEDLRNKMGGPDNLRMVTLPQVSLVLLSDTVFHEQSFLCRYLTSRFCHVLEKSVLLLFNDSLLKDADLKTTPNWEEVLRELEEMPFVLSKVCVNSGPDILPSKFFSLESRKQLAICQNLLSLLSWVPKVHMELKYFSVYATYILNLERLVVFSLLRCCGELCMEKQTELFSLFVHSRKALKWLVMAYCDKQIEIGQFSPIPVLCESSFSILWILKSVSAVVQCIHGCSEKNICKVKHMIFSLMDHTSYLFLTLSKIQCRSAVSLLQHEVTDTEIPLSGEPSSEVTPVDPDTRVETTGSCDVWEVVLLMAETLKEQMRSLHVFLKTKLPVVNVEIWSSVFNRLSSLISGFQGFLWGLASVLNEVDLRSTKLFLCIHEFEDFINFCLSAIIVEEHPQSSGFCGSPSAPLLDCTEDSLSFDKLRSGDWIKSSSGQDQDIVARKKYSSVFDIDSKCENMKCSETNGTRNSRKKKSQVVYAENAVTLLTDPDLCKRQKFKIPLLQSLLSGEKPELAFLIRELFTAFSAILRLKLKFGHCKSSSNSMAVFIWTSQFLLSEITETVVTPHPFSFVWLDGVVKYIEVLGSYISLIHTTLSNNAYAMLIDIHLRAIGRCITLQGKVASLASHEYESTTKTLERQTGLWKFTTRDVPYGLDEFKAQLRQSFGVLLKKPQISTALQALERALVGVQEGCSIYEINTGLLDAGRVSSIAAAAVDCFDLVLESVSGRKHVDAVKTCTERVVGALFNIVLHLQGPLIFYSNPTGGKSDNDPDPGSVILMCVEVLTKVAGKPYLFQMHSCHIGQSFHVPATLFQDFHMIRSSQTPIKLYSAISDPRAIAGSCSYVADHRFSVDLFAACCRLLCTVLRHRKSESERCMANLQSSVCVLLQCLEKVDTGFIGEEGGFAWELHEGVKCASFLRRIYEEIRQQKEKLRHYCAFFLSNYISIYSGNGPSKRGIRREIDDALRPGVYALMDACEPEDFEQLHTSFGEGPCQRTLKALKNDYKQNFRYEGKV</sequence>
<organism evidence="3 4">
    <name type="scientific">Aquilegia coerulea</name>
    <name type="common">Rocky mountain columbine</name>
    <dbReference type="NCBI Taxonomy" id="218851"/>
    <lineage>
        <taxon>Eukaryota</taxon>
        <taxon>Viridiplantae</taxon>
        <taxon>Streptophyta</taxon>
        <taxon>Embryophyta</taxon>
        <taxon>Tracheophyta</taxon>
        <taxon>Spermatophyta</taxon>
        <taxon>Magnoliopsida</taxon>
        <taxon>Ranunculales</taxon>
        <taxon>Ranunculaceae</taxon>
        <taxon>Thalictroideae</taxon>
        <taxon>Aquilegia</taxon>
    </lineage>
</organism>
<dbReference type="FunCoup" id="A0A2G5DJ71">
    <property type="interactions" value="975"/>
</dbReference>
<dbReference type="EMBL" id="KZ305036">
    <property type="protein sequence ID" value="PIA43560.1"/>
    <property type="molecule type" value="Genomic_DNA"/>
</dbReference>
<dbReference type="Proteomes" id="UP000230069">
    <property type="component" value="Unassembled WGS sequence"/>
</dbReference>
<proteinExistence type="predicted"/>
<evidence type="ECO:0000313" key="4">
    <source>
        <dbReference type="Proteomes" id="UP000230069"/>
    </source>
</evidence>
<accession>A0A2G5DJ71</accession>
<dbReference type="EMBL" id="KZ305036">
    <property type="protein sequence ID" value="PIA43561.1"/>
    <property type="molecule type" value="Genomic_DNA"/>
</dbReference>
<dbReference type="EMBL" id="KZ305036">
    <property type="protein sequence ID" value="PIA43559.1"/>
    <property type="molecule type" value="Genomic_DNA"/>
</dbReference>
<dbReference type="PANTHER" id="PTHR15682:SF2">
    <property type="entry name" value="UNHEALTHY RIBOSOME BIOGENESIS PROTEIN 2 HOMOLOG"/>
    <property type="match status" value="1"/>
</dbReference>
<dbReference type="PANTHER" id="PTHR15682">
    <property type="entry name" value="UNHEALTHY RIBOSOME BIOGENESIS PROTEIN 2 HOMOLOG"/>
    <property type="match status" value="1"/>
</dbReference>
<evidence type="ECO:0000256" key="1">
    <source>
        <dbReference type="SAM" id="MobiDB-lite"/>
    </source>
</evidence>
<reference evidence="3 4" key="1">
    <citation type="submission" date="2017-09" db="EMBL/GenBank/DDBJ databases">
        <title>WGS assembly of Aquilegia coerulea Goldsmith.</title>
        <authorList>
            <person name="Hodges S."/>
            <person name="Kramer E."/>
            <person name="Nordborg M."/>
            <person name="Tomkins J."/>
            <person name="Borevitz J."/>
            <person name="Derieg N."/>
            <person name="Yan J."/>
            <person name="Mihaltcheva S."/>
            <person name="Hayes R.D."/>
            <person name="Rokhsar D."/>
        </authorList>
    </citation>
    <scope>NUCLEOTIDE SEQUENCE [LARGE SCALE GENOMIC DNA]</scope>
    <source>
        <strain evidence="4">cv. Goldsmith</strain>
    </source>
</reference>
<gene>
    <name evidence="3" type="ORF">AQUCO_01900152v1</name>
</gene>
<dbReference type="STRING" id="218851.A0A2G5DJ71"/>
<evidence type="ECO:0000259" key="2">
    <source>
        <dbReference type="Pfam" id="PF10441"/>
    </source>
</evidence>
<evidence type="ECO:0000313" key="3">
    <source>
        <dbReference type="EMBL" id="PIA43559.1"/>
    </source>
</evidence>
<feature type="region of interest" description="Disordered" evidence="1">
    <location>
        <begin position="1"/>
        <end position="42"/>
    </location>
</feature>
<dbReference type="GO" id="GO:0005730">
    <property type="term" value="C:nucleolus"/>
    <property type="evidence" value="ECO:0007669"/>
    <property type="project" value="TreeGrafter"/>
</dbReference>
<protein>
    <recommendedName>
        <fullName evidence="2">Nucleolar 27S pre-rRNA processing Urb2/Npa2 C-terminal domain-containing protein</fullName>
    </recommendedName>
</protein>
<name>A0A2G5DJ71_AQUCA</name>
<keyword evidence="4" id="KW-1185">Reference proteome</keyword>
<feature type="compositionally biased region" description="Basic and acidic residues" evidence="1">
    <location>
        <begin position="1"/>
        <end position="12"/>
    </location>
</feature>